<comment type="caution">
    <text evidence="2">The sequence shown here is derived from an EMBL/GenBank/DDBJ whole genome shotgun (WGS) entry which is preliminary data.</text>
</comment>
<sequence>MTASMPALLSVLYLSFPKHLGDSVGAIYADHSVVKLSDWAALQPCVVRFGIDLILNYAAGIVFPKKHRPSYQMDDMAIAANSPRHWVGPLEAMR</sequence>
<feature type="signal peptide" evidence="1">
    <location>
        <begin position="1"/>
        <end position="21"/>
    </location>
</feature>
<reference evidence="2" key="1">
    <citation type="submission" date="2020-02" db="EMBL/GenBank/DDBJ databases">
        <title>Identification and distribution of gene clusters putatively required for synthesis of sphingolipid metabolism inhibitors in phylogenetically diverse species of the filamentous fungus Fusarium.</title>
        <authorList>
            <person name="Kim H.-S."/>
            <person name="Busman M."/>
            <person name="Brown D.W."/>
            <person name="Divon H."/>
            <person name="Uhlig S."/>
            <person name="Proctor R.H."/>
        </authorList>
    </citation>
    <scope>NUCLEOTIDE SEQUENCE [LARGE SCALE GENOMIC DNA]</scope>
    <source>
        <strain evidence="2">NRRL 39464</strain>
    </source>
</reference>
<gene>
    <name evidence="2" type="ORF">FOXYS1_912</name>
</gene>
<organism evidence="2 3">
    <name type="scientific">Fusarium oxysporum</name>
    <name type="common">Fusarium vascular wilt</name>
    <dbReference type="NCBI Taxonomy" id="5507"/>
    <lineage>
        <taxon>Eukaryota</taxon>
        <taxon>Fungi</taxon>
        <taxon>Dikarya</taxon>
        <taxon>Ascomycota</taxon>
        <taxon>Pezizomycotina</taxon>
        <taxon>Sordariomycetes</taxon>
        <taxon>Hypocreomycetidae</taxon>
        <taxon>Hypocreales</taxon>
        <taxon>Nectriaceae</taxon>
        <taxon>Fusarium</taxon>
        <taxon>Fusarium oxysporum species complex</taxon>
    </lineage>
</organism>
<evidence type="ECO:0000256" key="1">
    <source>
        <dbReference type="SAM" id="SignalP"/>
    </source>
</evidence>
<proteinExistence type="predicted"/>
<evidence type="ECO:0000313" key="3">
    <source>
        <dbReference type="Proteomes" id="UP000558688"/>
    </source>
</evidence>
<protein>
    <submittedName>
        <fullName evidence="2">Uncharacterized protein</fullName>
    </submittedName>
</protein>
<dbReference type="EMBL" id="JAAFOW010000139">
    <property type="protein sequence ID" value="KAF5268204.1"/>
    <property type="molecule type" value="Genomic_DNA"/>
</dbReference>
<feature type="chain" id="PRO_5034623571" evidence="1">
    <location>
        <begin position="22"/>
        <end position="94"/>
    </location>
</feature>
<dbReference type="AlphaFoldDB" id="A0A8H5EPZ5"/>
<keyword evidence="1" id="KW-0732">Signal</keyword>
<accession>A0A8H5EPZ5</accession>
<dbReference type="Proteomes" id="UP000558688">
    <property type="component" value="Unassembled WGS sequence"/>
</dbReference>
<evidence type="ECO:0000313" key="2">
    <source>
        <dbReference type="EMBL" id="KAF5268204.1"/>
    </source>
</evidence>
<name>A0A8H5EPZ5_FUSOX</name>